<dbReference type="OrthoDB" id="6108017at2759"/>
<keyword evidence="2" id="KW-1185">Reference proteome</keyword>
<dbReference type="EMBL" id="MUJZ01010329">
    <property type="protein sequence ID" value="OTF82080.1"/>
    <property type="molecule type" value="Genomic_DNA"/>
</dbReference>
<dbReference type="Proteomes" id="UP000194236">
    <property type="component" value="Unassembled WGS sequence"/>
</dbReference>
<reference evidence="1 2" key="1">
    <citation type="submission" date="2017-03" db="EMBL/GenBank/DDBJ databases">
        <title>Genome Survey of Euroglyphus maynei.</title>
        <authorList>
            <person name="Arlian L.G."/>
            <person name="Morgan M.S."/>
            <person name="Rider S.D."/>
        </authorList>
    </citation>
    <scope>NUCLEOTIDE SEQUENCE [LARGE SCALE GENOMIC DNA]</scope>
    <source>
        <strain evidence="1">Arlian Lab</strain>
        <tissue evidence="1">Whole body</tissue>
    </source>
</reference>
<protein>
    <submittedName>
        <fullName evidence="1">Uncharacterized protein</fullName>
    </submittedName>
</protein>
<accession>A0A1Y3BM85</accession>
<comment type="caution">
    <text evidence="1">The sequence shown here is derived from an EMBL/GenBank/DDBJ whole genome shotgun (WGS) entry which is preliminary data.</text>
</comment>
<proteinExistence type="predicted"/>
<name>A0A1Y3BM85_EURMA</name>
<evidence type="ECO:0000313" key="2">
    <source>
        <dbReference type="Proteomes" id="UP000194236"/>
    </source>
</evidence>
<gene>
    <name evidence="1" type="ORF">BLA29_011841</name>
</gene>
<organism evidence="1 2">
    <name type="scientific">Euroglyphus maynei</name>
    <name type="common">Mayne's house dust mite</name>
    <dbReference type="NCBI Taxonomy" id="6958"/>
    <lineage>
        <taxon>Eukaryota</taxon>
        <taxon>Metazoa</taxon>
        <taxon>Ecdysozoa</taxon>
        <taxon>Arthropoda</taxon>
        <taxon>Chelicerata</taxon>
        <taxon>Arachnida</taxon>
        <taxon>Acari</taxon>
        <taxon>Acariformes</taxon>
        <taxon>Sarcoptiformes</taxon>
        <taxon>Astigmata</taxon>
        <taxon>Psoroptidia</taxon>
        <taxon>Analgoidea</taxon>
        <taxon>Pyroglyphidae</taxon>
        <taxon>Pyroglyphinae</taxon>
        <taxon>Euroglyphus</taxon>
    </lineage>
</organism>
<evidence type="ECO:0000313" key="1">
    <source>
        <dbReference type="EMBL" id="OTF82080.1"/>
    </source>
</evidence>
<dbReference type="AlphaFoldDB" id="A0A1Y3BM85"/>
<sequence length="89" mass="10444">MNYASQCHSHTIAFIIYMCLRYTDDIDNEKMASTFLTEFITWLKKKGKSAAKHGQNEILVHLLSTTFKITVLIKYYSDNKMNDFPVFRI</sequence>